<organism evidence="8 9">
    <name type="scientific">Geoalkalibacter ferrihydriticus DSM 17813</name>
    <dbReference type="NCBI Taxonomy" id="1121915"/>
    <lineage>
        <taxon>Bacteria</taxon>
        <taxon>Pseudomonadati</taxon>
        <taxon>Thermodesulfobacteriota</taxon>
        <taxon>Desulfuromonadia</taxon>
        <taxon>Desulfuromonadales</taxon>
        <taxon>Geoalkalibacteraceae</taxon>
        <taxon>Geoalkalibacter</taxon>
    </lineage>
</organism>
<dbReference type="Proteomes" id="UP000035068">
    <property type="component" value="Unassembled WGS sequence"/>
</dbReference>
<dbReference type="Gene3D" id="2.30.30.110">
    <property type="match status" value="1"/>
</dbReference>
<evidence type="ECO:0000256" key="2">
    <source>
        <dbReference type="ARBA" id="ARBA00015075"/>
    </source>
</evidence>
<evidence type="ECO:0000256" key="5">
    <source>
        <dbReference type="ARBA" id="ARBA00023163"/>
    </source>
</evidence>
<dbReference type="GO" id="GO:0006276">
    <property type="term" value="P:plasmid maintenance"/>
    <property type="evidence" value="ECO:0007669"/>
    <property type="project" value="InterPro"/>
</dbReference>
<accession>A0A0C2HRV2</accession>
<keyword evidence="3" id="KW-0678">Repressor</keyword>
<evidence type="ECO:0000256" key="4">
    <source>
        <dbReference type="ARBA" id="ARBA00023015"/>
    </source>
</evidence>
<proteinExistence type="inferred from homology"/>
<dbReference type="EMBL" id="JWJD01000010">
    <property type="protein sequence ID" value="KIH75497.1"/>
    <property type="molecule type" value="Genomic_DNA"/>
</dbReference>
<keyword evidence="5" id="KW-0804">Transcription</keyword>
<dbReference type="InterPro" id="IPR011067">
    <property type="entry name" value="Plasmid_toxin/cell-grow_inhib"/>
</dbReference>
<dbReference type="InterPro" id="IPR002712">
    <property type="entry name" value="CcdB"/>
</dbReference>
<protein>
    <recommendedName>
        <fullName evidence="2">Toxin CcdB</fullName>
    </recommendedName>
    <alternativeName>
        <fullName evidence="7">Cytotoxic protein CcdB</fullName>
    </alternativeName>
    <alternativeName>
        <fullName evidence="6">Protein LetD</fullName>
    </alternativeName>
</protein>
<comment type="caution">
    <text evidence="8">The sequence shown here is derived from an EMBL/GenBank/DDBJ whole genome shotgun (WGS) entry which is preliminary data.</text>
</comment>
<dbReference type="RefSeq" id="WP_040101060.1">
    <property type="nucleotide sequence ID" value="NZ_JWJD01000010.1"/>
</dbReference>
<keyword evidence="4" id="KW-0805">Transcription regulation</keyword>
<keyword evidence="9" id="KW-1185">Reference proteome</keyword>
<evidence type="ECO:0000256" key="1">
    <source>
        <dbReference type="ARBA" id="ARBA00005230"/>
    </source>
</evidence>
<evidence type="ECO:0000256" key="3">
    <source>
        <dbReference type="ARBA" id="ARBA00022491"/>
    </source>
</evidence>
<dbReference type="SUPFAM" id="SSF50118">
    <property type="entry name" value="Cell growth inhibitor/plasmid maintenance toxic component"/>
    <property type="match status" value="1"/>
</dbReference>
<gene>
    <name evidence="8" type="ORF">GFER_16215</name>
</gene>
<evidence type="ECO:0000256" key="7">
    <source>
        <dbReference type="ARBA" id="ARBA00033135"/>
    </source>
</evidence>
<evidence type="ECO:0000313" key="8">
    <source>
        <dbReference type="EMBL" id="KIH75497.1"/>
    </source>
</evidence>
<comment type="similarity">
    <text evidence="1">Belongs to the CcdB toxin family.</text>
</comment>
<name>A0A0C2HRV2_9BACT</name>
<sequence>MAQFDVYEARGGGVDLLLVLQDDMLEQLSTRVVAPLVLPENLGPAMKTVNPRISVGGVDYVLLTHLLAAIPIASLGKPAGSVKGQRNEIIGAIDFLFIGI</sequence>
<evidence type="ECO:0000256" key="6">
    <source>
        <dbReference type="ARBA" id="ARBA00029628"/>
    </source>
</evidence>
<dbReference type="GO" id="GO:0008657">
    <property type="term" value="F:DNA topoisomerase type II (double strand cut, ATP-hydrolyzing) inhibitor activity"/>
    <property type="evidence" value="ECO:0007669"/>
    <property type="project" value="InterPro"/>
</dbReference>
<reference evidence="8 9" key="1">
    <citation type="submission" date="2014-12" db="EMBL/GenBank/DDBJ databases">
        <title>Genomes of Geoalkalibacter ferrihydriticus and Geoalkalibacter subterraneus, two haloalkaliphilic metal-reducing members of the Geobacteraceae.</title>
        <authorList>
            <person name="Badalamenti J.P."/>
            <person name="Torres C.I."/>
            <person name="Krajmalnik-Brown R."/>
            <person name="Bond D.R."/>
        </authorList>
    </citation>
    <scope>NUCLEOTIDE SEQUENCE [LARGE SCALE GENOMIC DNA]</scope>
    <source>
        <strain evidence="8 9">DSM 17813</strain>
    </source>
</reference>
<dbReference type="Pfam" id="PF01845">
    <property type="entry name" value="CcdB"/>
    <property type="match status" value="1"/>
</dbReference>
<evidence type="ECO:0000313" key="9">
    <source>
        <dbReference type="Proteomes" id="UP000035068"/>
    </source>
</evidence>
<dbReference type="AlphaFoldDB" id="A0A0C2HRV2"/>